<feature type="region of interest" description="Disordered" evidence="6">
    <location>
        <begin position="31"/>
        <end position="50"/>
    </location>
</feature>
<protein>
    <submittedName>
        <fullName evidence="8">CSON014439 protein</fullName>
    </submittedName>
</protein>
<evidence type="ECO:0000256" key="7">
    <source>
        <dbReference type="SAM" id="Phobius"/>
    </source>
</evidence>
<evidence type="ECO:0000313" key="8">
    <source>
        <dbReference type="EMBL" id="SSW97122.1"/>
    </source>
</evidence>
<dbReference type="InterPro" id="IPR009432">
    <property type="entry name" value="DUF1075"/>
</dbReference>
<dbReference type="VEuPathDB" id="VectorBase:CSON014439"/>
<feature type="compositionally biased region" description="Low complexity" evidence="6">
    <location>
        <begin position="32"/>
        <end position="43"/>
    </location>
</feature>
<organism evidence="8">
    <name type="scientific">Culicoides sonorensis</name>
    <name type="common">Biting midge</name>
    <dbReference type="NCBI Taxonomy" id="179676"/>
    <lineage>
        <taxon>Eukaryota</taxon>
        <taxon>Metazoa</taxon>
        <taxon>Ecdysozoa</taxon>
        <taxon>Arthropoda</taxon>
        <taxon>Hexapoda</taxon>
        <taxon>Insecta</taxon>
        <taxon>Pterygota</taxon>
        <taxon>Neoptera</taxon>
        <taxon>Endopterygota</taxon>
        <taxon>Diptera</taxon>
        <taxon>Nematocera</taxon>
        <taxon>Chironomoidea</taxon>
        <taxon>Ceratopogonidae</taxon>
        <taxon>Ceratopogoninae</taxon>
        <taxon>Culicoides</taxon>
        <taxon>Monoculicoides</taxon>
    </lineage>
</organism>
<sequence length="163" mass="18313">MSSIIKLCSSLSSRYNPRLIVSRFTVQPRLCSSVKPSSGPSSSSDHDLKASHKVDNFERKILVWTGKYKSVDEVPKMVSQDTMERARNRMRIKIANYMMAATVVGCLIMVYSGKKAAERGESVSKQNLDWHKSYQAKADKTEKDYASKFEHMAREGAEAAKAN</sequence>
<comment type="subcellular location">
    <subcellularLocation>
        <location evidence="1">Membrane</location>
        <topology evidence="1">Single-pass membrane protein</topology>
    </subcellularLocation>
</comment>
<evidence type="ECO:0000256" key="5">
    <source>
        <dbReference type="ARBA" id="ARBA00023136"/>
    </source>
</evidence>
<accession>A0A336JZR8</accession>
<evidence type="ECO:0000256" key="1">
    <source>
        <dbReference type="ARBA" id="ARBA00004167"/>
    </source>
</evidence>
<reference evidence="9" key="2">
    <citation type="submission" date="2018-07" db="EMBL/GenBank/DDBJ databases">
        <authorList>
            <person name="Quirk P.G."/>
            <person name="Krulwich T.A."/>
        </authorList>
    </citation>
    <scope>NUCLEOTIDE SEQUENCE</scope>
</reference>
<gene>
    <name evidence="8" type="primary">CSON014439</name>
</gene>
<dbReference type="EMBL" id="UFQT01000007">
    <property type="protein sequence ID" value="SSX17508.1"/>
    <property type="molecule type" value="Genomic_DNA"/>
</dbReference>
<dbReference type="OMA" id="YKKYPKG"/>
<evidence type="ECO:0000256" key="2">
    <source>
        <dbReference type="ARBA" id="ARBA00007363"/>
    </source>
</evidence>
<evidence type="ECO:0000256" key="3">
    <source>
        <dbReference type="ARBA" id="ARBA00022692"/>
    </source>
</evidence>
<keyword evidence="5 7" id="KW-0472">Membrane</keyword>
<evidence type="ECO:0000256" key="6">
    <source>
        <dbReference type="SAM" id="MobiDB-lite"/>
    </source>
</evidence>
<dbReference type="GO" id="GO:0016020">
    <property type="term" value="C:membrane"/>
    <property type="evidence" value="ECO:0007669"/>
    <property type="project" value="UniProtKB-SubCell"/>
</dbReference>
<comment type="similarity">
    <text evidence="2">Belongs to the UPF0389 family.</text>
</comment>
<reference evidence="8" key="1">
    <citation type="submission" date="2018-04" db="EMBL/GenBank/DDBJ databases">
        <authorList>
            <person name="Go L.Y."/>
            <person name="Mitchell J.A."/>
        </authorList>
    </citation>
    <scope>NUCLEOTIDE SEQUENCE</scope>
    <source>
        <tissue evidence="8">Whole organism</tissue>
    </source>
</reference>
<name>A0A336JZR8_CULSO</name>
<keyword evidence="3 7" id="KW-0812">Transmembrane</keyword>
<proteinExistence type="inferred from homology"/>
<dbReference type="PANTHER" id="PTHR13674:SF5">
    <property type="entry name" value="UPF0389 PROTEIN CG9231"/>
    <property type="match status" value="1"/>
</dbReference>
<dbReference type="EMBL" id="UFQS01000007">
    <property type="protein sequence ID" value="SSW97122.1"/>
    <property type="molecule type" value="Genomic_DNA"/>
</dbReference>
<dbReference type="AlphaFoldDB" id="A0A336JZR8"/>
<feature type="transmembrane region" description="Helical" evidence="7">
    <location>
        <begin position="94"/>
        <end position="113"/>
    </location>
</feature>
<keyword evidence="4 7" id="KW-1133">Transmembrane helix</keyword>
<evidence type="ECO:0000256" key="4">
    <source>
        <dbReference type="ARBA" id="ARBA00022989"/>
    </source>
</evidence>
<dbReference type="PANTHER" id="PTHR13674">
    <property type="entry name" value="GROWTH AND TRANSFORMATION-DEPENDENT PROTEIN"/>
    <property type="match status" value="1"/>
</dbReference>
<evidence type="ECO:0000313" key="9">
    <source>
        <dbReference type="EMBL" id="SSX17508.1"/>
    </source>
</evidence>
<dbReference type="Pfam" id="PF06388">
    <property type="entry name" value="DUF1075"/>
    <property type="match status" value="1"/>
</dbReference>